<dbReference type="EMBL" id="JAULUE010002059">
    <property type="protein sequence ID" value="KAK5886994.1"/>
    <property type="molecule type" value="Genomic_DNA"/>
</dbReference>
<reference evidence="2 3" key="1">
    <citation type="journal article" date="2023" name="Mol. Biol. Evol.">
        <title>Genomics of Secondarily Temperate Adaptation in the Only Non-Antarctic Icefish.</title>
        <authorList>
            <person name="Rivera-Colon A.G."/>
            <person name="Rayamajhi N."/>
            <person name="Minhas B.F."/>
            <person name="Madrigal G."/>
            <person name="Bilyk K.T."/>
            <person name="Yoon V."/>
            <person name="Hune M."/>
            <person name="Gregory S."/>
            <person name="Cheng C.H.C."/>
            <person name="Catchen J.M."/>
        </authorList>
    </citation>
    <scope>NUCLEOTIDE SEQUENCE [LARGE SCALE GENOMIC DNA]</scope>
    <source>
        <strain evidence="2">JC2023a</strain>
    </source>
</reference>
<evidence type="ECO:0000256" key="1">
    <source>
        <dbReference type="SAM" id="MobiDB-lite"/>
    </source>
</evidence>
<keyword evidence="3" id="KW-1185">Reference proteome</keyword>
<dbReference type="AlphaFoldDB" id="A0AAN8BLY2"/>
<comment type="caution">
    <text evidence="2">The sequence shown here is derived from an EMBL/GenBank/DDBJ whole genome shotgun (WGS) entry which is preliminary data.</text>
</comment>
<evidence type="ECO:0000313" key="2">
    <source>
        <dbReference type="EMBL" id="KAK5886994.1"/>
    </source>
</evidence>
<dbReference type="Proteomes" id="UP001335648">
    <property type="component" value="Unassembled WGS sequence"/>
</dbReference>
<feature type="compositionally biased region" description="Basic and acidic residues" evidence="1">
    <location>
        <begin position="56"/>
        <end position="77"/>
    </location>
</feature>
<feature type="region of interest" description="Disordered" evidence="1">
    <location>
        <begin position="1"/>
        <end position="22"/>
    </location>
</feature>
<sequence>MSCPSSTPHTVSSGSSDDSRWRVSGVIPAAASPRRVFNSHYNELVNRRGRAGGGDATHDQREASDRDDETERLNQRR</sequence>
<feature type="compositionally biased region" description="Low complexity" evidence="1">
    <location>
        <begin position="1"/>
        <end position="16"/>
    </location>
</feature>
<organism evidence="2 3">
    <name type="scientific">Champsocephalus esox</name>
    <name type="common">pike icefish</name>
    <dbReference type="NCBI Taxonomy" id="159716"/>
    <lineage>
        <taxon>Eukaryota</taxon>
        <taxon>Metazoa</taxon>
        <taxon>Chordata</taxon>
        <taxon>Craniata</taxon>
        <taxon>Vertebrata</taxon>
        <taxon>Euteleostomi</taxon>
        <taxon>Actinopterygii</taxon>
        <taxon>Neopterygii</taxon>
        <taxon>Teleostei</taxon>
        <taxon>Neoteleostei</taxon>
        <taxon>Acanthomorphata</taxon>
        <taxon>Eupercaria</taxon>
        <taxon>Perciformes</taxon>
        <taxon>Notothenioidei</taxon>
        <taxon>Channichthyidae</taxon>
        <taxon>Champsocephalus</taxon>
    </lineage>
</organism>
<proteinExistence type="predicted"/>
<gene>
    <name evidence="2" type="ORF">CesoFtcFv8_017971</name>
</gene>
<evidence type="ECO:0000313" key="3">
    <source>
        <dbReference type="Proteomes" id="UP001335648"/>
    </source>
</evidence>
<name>A0AAN8BLY2_9TELE</name>
<feature type="region of interest" description="Disordered" evidence="1">
    <location>
        <begin position="46"/>
        <end position="77"/>
    </location>
</feature>
<accession>A0AAN8BLY2</accession>
<protein>
    <submittedName>
        <fullName evidence="2">Uncharacterized protein</fullName>
    </submittedName>
</protein>